<protein>
    <submittedName>
        <fullName evidence="1">Uncharacterized protein</fullName>
    </submittedName>
</protein>
<reference evidence="1 2" key="1">
    <citation type="journal article" date="2008" name="J. Bacteriol.">
        <title>Complete genome sequence of the mosquitocidal bacterium Bacillus sphaericus C3-41 and comparison with those of closely related Bacillus species.</title>
        <authorList>
            <person name="Hu X."/>
            <person name="Fan W."/>
            <person name="Han B."/>
            <person name="Liu H."/>
            <person name="Zheng D."/>
            <person name="Li Q."/>
            <person name="Dong W."/>
            <person name="Yan J."/>
            <person name="Gao M."/>
            <person name="Berry C."/>
            <person name="Yuan Z."/>
        </authorList>
    </citation>
    <scope>NUCLEOTIDE SEQUENCE [LARGE SCALE GENOMIC DNA]</scope>
    <source>
        <strain evidence="1 2">C3-41</strain>
    </source>
</reference>
<dbReference type="Proteomes" id="UP000002164">
    <property type="component" value="Chromosome"/>
</dbReference>
<gene>
    <name evidence="1" type="ordered locus">Bsph_1292</name>
</gene>
<accession>B1HP48</accession>
<dbReference type="EMBL" id="CP000817">
    <property type="protein sequence ID" value="ACA38900.1"/>
    <property type="molecule type" value="Genomic_DNA"/>
</dbReference>
<evidence type="ECO:0000313" key="1">
    <source>
        <dbReference type="EMBL" id="ACA38900.1"/>
    </source>
</evidence>
<dbReference type="EnsemblBacteria" id="ACA38900">
    <property type="protein sequence ID" value="ACA38900"/>
    <property type="gene ID" value="Bsph_1292"/>
</dbReference>
<dbReference type="AlphaFoldDB" id="B1HP48"/>
<evidence type="ECO:0000313" key="2">
    <source>
        <dbReference type="Proteomes" id="UP000002164"/>
    </source>
</evidence>
<dbReference type="KEGG" id="lsp:Bsph_1292"/>
<sequence length="38" mass="4311">MGLFLKKMVSLQQLTIHDNDKQDLTDAMMNMAATISKK</sequence>
<organism evidence="1 2">
    <name type="scientific">Lysinibacillus sphaericus (strain C3-41)</name>
    <dbReference type="NCBI Taxonomy" id="444177"/>
    <lineage>
        <taxon>Bacteria</taxon>
        <taxon>Bacillati</taxon>
        <taxon>Bacillota</taxon>
        <taxon>Bacilli</taxon>
        <taxon>Bacillales</taxon>
        <taxon>Bacillaceae</taxon>
        <taxon>Lysinibacillus</taxon>
    </lineage>
</organism>
<dbReference type="HOGENOM" id="CLU_3329723_0_0_9"/>
<name>B1HP48_LYSSC</name>
<proteinExistence type="predicted"/>